<dbReference type="InterPro" id="IPR017441">
    <property type="entry name" value="Protein_kinase_ATP_BS"/>
</dbReference>
<accession>A0A0L0NHE4</accession>
<keyword evidence="7 15" id="KW-0547">Nucleotide-binding</keyword>
<dbReference type="InterPro" id="IPR011009">
    <property type="entry name" value="Kinase-like_dom_sf"/>
</dbReference>
<dbReference type="GO" id="GO:0005524">
    <property type="term" value="F:ATP binding"/>
    <property type="evidence" value="ECO:0007669"/>
    <property type="project" value="UniProtKB-UniRule"/>
</dbReference>
<dbReference type="InterPro" id="IPR045269">
    <property type="entry name" value="Atg1-like"/>
</dbReference>
<evidence type="ECO:0000256" key="3">
    <source>
        <dbReference type="ARBA" id="ARBA00012513"/>
    </source>
</evidence>
<sequence length="828" mass="92234">MEDADLIARVYPVLDIDRQALAAIKTSPLYVAPQRQHPKKQVQQYGRYDRQPTEPPEESDVLAWHDLPCIELRFSDIPRSTHGRIFGRNPMSDVVLPNIKSLSYHHFGLTFDDDRRLIVKDWGSLAGTEVTYDGEGEGKRRGFCWIVGGNRVPHNKKNITITIDNTVQFRIVAAHHDVASQAYIDKVDRFRQGTATAEDLFGNLDLPQRPDTELPTGAHTPSSRAIHLRMKLGEGSFGVVTHFWNVSNGAEYALKEQTQKAIRQKMVDANDWRKEARIMGDLSHPNIVQLLGAEFTPYPQLRLEYVPGGSLEDHENISTVECVSILRQCLSALKYLHGSDPPIVHRDIKPGNILVRVRCSDHIHVKFGDFGLSRDGCDLSTICGTYKYLAPEIYKKQEYVNSGGRERVSYSAAVDIWSLGVVAYEIVYSLPQYETWYQDGGTTWCQKIVDKLDQRDVQRRPDELQVFISSAMVVISPDLRSSAQDCYDRALLLPNESASPDEDSDVNADEKTTFGDENHDSDGAGAEAASGGDRSSYSACDSSAFLIEPSRRVRSGAPPPQSYVSASRSSQKRPTTEFTSSTSSRRRHNKSPDRRGKDIEPTSRQPEADDPLRVCPVDRQAVHDLLSQEMIESSALLRAMGDDPRTTPTAEHRVANEQFRLANSSSCPHTIAYRPSDRTINATHLLKSGDIPRRNLRRFFAEHPGIAKQIYRQCRSDFQGTYISYEDAQVLCTHFKLSPGPIERLMAGGSASVPPDSDVDGGGGIDNGVSNNDSSAVDVPQSFDDCMPSPDVSQGVANPDHYSQVTEASYENGSYLAPTNRSYLQMLN</sequence>
<dbReference type="CDD" id="cd00180">
    <property type="entry name" value="PKc"/>
    <property type="match status" value="1"/>
</dbReference>
<evidence type="ECO:0000256" key="1">
    <source>
        <dbReference type="ARBA" id="ARBA00004623"/>
    </source>
</evidence>
<name>A0A0L0NHE4_TOLOC</name>
<dbReference type="CDD" id="cd00060">
    <property type="entry name" value="FHA"/>
    <property type="match status" value="1"/>
</dbReference>
<feature type="domain" description="Protein kinase" evidence="18">
    <location>
        <begin position="226"/>
        <end position="492"/>
    </location>
</feature>
<protein>
    <recommendedName>
        <fullName evidence="3">non-specific serine/threonine protein kinase</fullName>
        <ecNumber evidence="3">2.7.11.1</ecNumber>
    </recommendedName>
    <alternativeName>
        <fullName evidence="12">Autophagy-related protein 1</fullName>
    </alternativeName>
</protein>
<dbReference type="PROSITE" id="PS50006">
    <property type="entry name" value="FHA_DOMAIN"/>
    <property type="match status" value="1"/>
</dbReference>
<dbReference type="Proteomes" id="UP000036947">
    <property type="component" value="Unassembled WGS sequence"/>
</dbReference>
<dbReference type="SUPFAM" id="SSF49879">
    <property type="entry name" value="SMAD/FHA domain"/>
    <property type="match status" value="1"/>
</dbReference>
<dbReference type="PANTHER" id="PTHR24348:SF22">
    <property type="entry name" value="NON-SPECIFIC SERINE_THREONINE PROTEIN KINASE"/>
    <property type="match status" value="1"/>
</dbReference>
<proteinExistence type="inferred from homology"/>
<dbReference type="PROSITE" id="PS00108">
    <property type="entry name" value="PROTEIN_KINASE_ST"/>
    <property type="match status" value="1"/>
</dbReference>
<reference evidence="19 20" key="1">
    <citation type="journal article" date="2015" name="BMC Genomics">
        <title>The genome of the truffle-parasite Tolypocladium ophioglossoides and the evolution of antifungal peptaibiotics.</title>
        <authorList>
            <person name="Quandt C.A."/>
            <person name="Bushley K.E."/>
            <person name="Spatafora J.W."/>
        </authorList>
    </citation>
    <scope>NUCLEOTIDE SEQUENCE [LARGE SCALE GENOMIC DNA]</scope>
    <source>
        <strain evidence="19 20">CBS 100239</strain>
    </source>
</reference>
<evidence type="ECO:0000256" key="7">
    <source>
        <dbReference type="ARBA" id="ARBA00022741"/>
    </source>
</evidence>
<organism evidence="19 20">
    <name type="scientific">Tolypocladium ophioglossoides (strain CBS 100239)</name>
    <name type="common">Snaketongue truffleclub</name>
    <name type="synonym">Elaphocordyceps ophioglossoides</name>
    <dbReference type="NCBI Taxonomy" id="1163406"/>
    <lineage>
        <taxon>Eukaryota</taxon>
        <taxon>Fungi</taxon>
        <taxon>Dikarya</taxon>
        <taxon>Ascomycota</taxon>
        <taxon>Pezizomycotina</taxon>
        <taxon>Sordariomycetes</taxon>
        <taxon>Hypocreomycetidae</taxon>
        <taxon>Hypocreales</taxon>
        <taxon>Ophiocordycipitaceae</taxon>
        <taxon>Tolypocladium</taxon>
    </lineage>
</organism>
<dbReference type="SUPFAM" id="SSF56112">
    <property type="entry name" value="Protein kinase-like (PK-like)"/>
    <property type="match status" value="1"/>
</dbReference>
<keyword evidence="4" id="KW-0813">Transport</keyword>
<dbReference type="InterPro" id="IPR008984">
    <property type="entry name" value="SMAD_FHA_dom_sf"/>
</dbReference>
<dbReference type="GO" id="GO:0004674">
    <property type="term" value="F:protein serine/threonine kinase activity"/>
    <property type="evidence" value="ECO:0007669"/>
    <property type="project" value="UniProtKB-KW"/>
</dbReference>
<evidence type="ECO:0000256" key="2">
    <source>
        <dbReference type="ARBA" id="ARBA00005575"/>
    </source>
</evidence>
<feature type="region of interest" description="Disordered" evidence="16">
    <location>
        <begin position="748"/>
        <end position="781"/>
    </location>
</feature>
<dbReference type="GO" id="GO:0034045">
    <property type="term" value="C:phagophore assembly site membrane"/>
    <property type="evidence" value="ECO:0007669"/>
    <property type="project" value="UniProtKB-SubCell"/>
</dbReference>
<evidence type="ECO:0000256" key="4">
    <source>
        <dbReference type="ARBA" id="ARBA00022448"/>
    </source>
</evidence>
<dbReference type="InterPro" id="IPR000253">
    <property type="entry name" value="FHA_dom"/>
</dbReference>
<dbReference type="InterPro" id="IPR008271">
    <property type="entry name" value="Ser/Thr_kinase_AS"/>
</dbReference>
<evidence type="ECO:0000259" key="18">
    <source>
        <dbReference type="PROSITE" id="PS50011"/>
    </source>
</evidence>
<keyword evidence="11" id="KW-0072">Autophagy</keyword>
<dbReference type="STRING" id="1163406.A0A0L0NHE4"/>
<dbReference type="PANTHER" id="PTHR24348">
    <property type="entry name" value="SERINE/THREONINE-PROTEIN KINASE UNC-51-RELATED"/>
    <property type="match status" value="1"/>
</dbReference>
<dbReference type="GO" id="GO:0005829">
    <property type="term" value="C:cytosol"/>
    <property type="evidence" value="ECO:0007669"/>
    <property type="project" value="TreeGrafter"/>
</dbReference>
<evidence type="ECO:0000256" key="6">
    <source>
        <dbReference type="ARBA" id="ARBA00022679"/>
    </source>
</evidence>
<comment type="caution">
    <text evidence="19">The sequence shown here is derived from an EMBL/GenBank/DDBJ whole genome shotgun (WGS) entry which is preliminary data.</text>
</comment>
<evidence type="ECO:0000256" key="14">
    <source>
        <dbReference type="ARBA" id="ARBA00048679"/>
    </source>
</evidence>
<comment type="similarity">
    <text evidence="2">Belongs to the protein kinase superfamily. CAMK Ser/Thr protein kinase family. CHEK2 subfamily.</text>
</comment>
<comment type="catalytic activity">
    <reaction evidence="14">
        <text>L-seryl-[protein] + ATP = O-phospho-L-seryl-[protein] + ADP + H(+)</text>
        <dbReference type="Rhea" id="RHEA:17989"/>
        <dbReference type="Rhea" id="RHEA-COMP:9863"/>
        <dbReference type="Rhea" id="RHEA-COMP:11604"/>
        <dbReference type="ChEBI" id="CHEBI:15378"/>
        <dbReference type="ChEBI" id="CHEBI:29999"/>
        <dbReference type="ChEBI" id="CHEBI:30616"/>
        <dbReference type="ChEBI" id="CHEBI:83421"/>
        <dbReference type="ChEBI" id="CHEBI:456216"/>
        <dbReference type="EC" id="2.7.11.1"/>
    </reaction>
</comment>
<dbReference type="PROSITE" id="PS00107">
    <property type="entry name" value="PROTEIN_KINASE_ATP"/>
    <property type="match status" value="1"/>
</dbReference>
<feature type="region of interest" description="Disordered" evidence="16">
    <location>
        <begin position="35"/>
        <end position="59"/>
    </location>
</feature>
<feature type="compositionally biased region" description="Basic and acidic residues" evidence="16">
    <location>
        <begin position="508"/>
        <end position="522"/>
    </location>
</feature>
<dbReference type="SUPFAM" id="SSF54616">
    <property type="entry name" value="DNA-binding domain of Mlu1-box binding protein MBP1"/>
    <property type="match status" value="1"/>
</dbReference>
<keyword evidence="8 19" id="KW-0418">Kinase</keyword>
<dbReference type="Gene3D" id="3.10.260.10">
    <property type="entry name" value="Transcription regulator HTH, APSES-type DNA-binding domain"/>
    <property type="match status" value="1"/>
</dbReference>
<keyword evidence="10" id="KW-0653">Protein transport</keyword>
<keyword evidence="5" id="KW-0723">Serine/threonine-protein kinase</keyword>
<dbReference type="GO" id="GO:0003677">
    <property type="term" value="F:DNA binding"/>
    <property type="evidence" value="ECO:0007669"/>
    <property type="project" value="InterPro"/>
</dbReference>
<evidence type="ECO:0000256" key="5">
    <source>
        <dbReference type="ARBA" id="ARBA00022527"/>
    </source>
</evidence>
<keyword evidence="6" id="KW-0808">Transferase</keyword>
<comment type="subcellular location">
    <subcellularLocation>
        <location evidence="1">Preautophagosomal structure membrane</location>
        <topology evidence="1">Peripheral membrane protein</topology>
    </subcellularLocation>
</comment>
<evidence type="ECO:0000256" key="9">
    <source>
        <dbReference type="ARBA" id="ARBA00022840"/>
    </source>
</evidence>
<feature type="compositionally biased region" description="Basic and acidic residues" evidence="16">
    <location>
        <begin position="590"/>
        <end position="612"/>
    </location>
</feature>
<dbReference type="AlphaFoldDB" id="A0A0L0NHE4"/>
<dbReference type="OrthoDB" id="10252171at2759"/>
<dbReference type="SMART" id="SM00220">
    <property type="entry name" value="S_TKc"/>
    <property type="match status" value="1"/>
</dbReference>
<feature type="compositionally biased region" description="Low complexity" evidence="16">
    <location>
        <begin position="523"/>
        <end position="536"/>
    </location>
</feature>
<dbReference type="Pfam" id="PF00498">
    <property type="entry name" value="FHA"/>
    <property type="match status" value="1"/>
</dbReference>
<dbReference type="InterPro" id="IPR036887">
    <property type="entry name" value="HTH_APSES_sf"/>
</dbReference>
<evidence type="ECO:0000256" key="16">
    <source>
        <dbReference type="SAM" id="MobiDB-lite"/>
    </source>
</evidence>
<feature type="region of interest" description="Disordered" evidence="16">
    <location>
        <begin position="494"/>
        <end position="615"/>
    </location>
</feature>
<dbReference type="Gene3D" id="1.10.510.10">
    <property type="entry name" value="Transferase(Phosphotransferase) domain 1"/>
    <property type="match status" value="1"/>
</dbReference>
<dbReference type="EC" id="2.7.11.1" evidence="3"/>
<dbReference type="GO" id="GO:0000045">
    <property type="term" value="P:autophagosome assembly"/>
    <property type="evidence" value="ECO:0007669"/>
    <property type="project" value="TreeGrafter"/>
</dbReference>
<evidence type="ECO:0000256" key="15">
    <source>
        <dbReference type="PROSITE-ProRule" id="PRU10141"/>
    </source>
</evidence>
<feature type="binding site" evidence="15">
    <location>
        <position position="255"/>
    </location>
    <ligand>
        <name>ATP</name>
        <dbReference type="ChEBI" id="CHEBI:30616"/>
    </ligand>
</feature>
<keyword evidence="20" id="KW-1185">Reference proteome</keyword>
<dbReference type="GO" id="GO:0010506">
    <property type="term" value="P:regulation of autophagy"/>
    <property type="evidence" value="ECO:0007669"/>
    <property type="project" value="InterPro"/>
</dbReference>
<dbReference type="PROSITE" id="PS50011">
    <property type="entry name" value="PROTEIN_KINASE_DOM"/>
    <property type="match status" value="1"/>
</dbReference>
<dbReference type="Pfam" id="PF00069">
    <property type="entry name" value="Pkinase"/>
    <property type="match status" value="1"/>
</dbReference>
<dbReference type="GO" id="GO:0015031">
    <property type="term" value="P:protein transport"/>
    <property type="evidence" value="ECO:0007669"/>
    <property type="project" value="UniProtKB-KW"/>
</dbReference>
<evidence type="ECO:0000256" key="10">
    <source>
        <dbReference type="ARBA" id="ARBA00022927"/>
    </source>
</evidence>
<evidence type="ECO:0000256" key="11">
    <source>
        <dbReference type="ARBA" id="ARBA00023006"/>
    </source>
</evidence>
<evidence type="ECO:0000313" key="19">
    <source>
        <dbReference type="EMBL" id="KND93537.1"/>
    </source>
</evidence>
<evidence type="ECO:0000256" key="12">
    <source>
        <dbReference type="ARBA" id="ARBA00030237"/>
    </source>
</evidence>
<evidence type="ECO:0000313" key="20">
    <source>
        <dbReference type="Proteomes" id="UP000036947"/>
    </source>
</evidence>
<dbReference type="EMBL" id="LFRF01000003">
    <property type="protein sequence ID" value="KND93537.1"/>
    <property type="molecule type" value="Genomic_DNA"/>
</dbReference>
<gene>
    <name evidence="19" type="ORF">TOPH_01938</name>
</gene>
<dbReference type="GO" id="GO:0005776">
    <property type="term" value="C:autophagosome"/>
    <property type="evidence" value="ECO:0007669"/>
    <property type="project" value="TreeGrafter"/>
</dbReference>
<keyword evidence="9 15" id="KW-0067">ATP-binding</keyword>
<dbReference type="InterPro" id="IPR000719">
    <property type="entry name" value="Prot_kinase_dom"/>
</dbReference>
<evidence type="ECO:0000256" key="13">
    <source>
        <dbReference type="ARBA" id="ARBA00047899"/>
    </source>
</evidence>
<evidence type="ECO:0000259" key="17">
    <source>
        <dbReference type="PROSITE" id="PS50006"/>
    </source>
</evidence>
<evidence type="ECO:0000256" key="8">
    <source>
        <dbReference type="ARBA" id="ARBA00022777"/>
    </source>
</evidence>
<dbReference type="Gene3D" id="2.60.200.20">
    <property type="match status" value="1"/>
</dbReference>
<comment type="catalytic activity">
    <reaction evidence="13">
        <text>L-threonyl-[protein] + ATP = O-phospho-L-threonyl-[protein] + ADP + H(+)</text>
        <dbReference type="Rhea" id="RHEA:46608"/>
        <dbReference type="Rhea" id="RHEA-COMP:11060"/>
        <dbReference type="Rhea" id="RHEA-COMP:11605"/>
        <dbReference type="ChEBI" id="CHEBI:15378"/>
        <dbReference type="ChEBI" id="CHEBI:30013"/>
        <dbReference type="ChEBI" id="CHEBI:30616"/>
        <dbReference type="ChEBI" id="CHEBI:61977"/>
        <dbReference type="ChEBI" id="CHEBI:456216"/>
        <dbReference type="EC" id="2.7.11.1"/>
    </reaction>
</comment>
<feature type="domain" description="FHA" evidence="17">
    <location>
        <begin position="84"/>
        <end position="131"/>
    </location>
</feature>